<dbReference type="EMBL" id="CAUJNA010002990">
    <property type="protein sequence ID" value="CAJ1394910.1"/>
    <property type="molecule type" value="Genomic_DNA"/>
</dbReference>
<sequence length="157" mass="18449">MASQDWRPLEAKKAPWDARRPPHELAVVPEPEVDQEQEWEYIMQLYEESRKAQIFEEDKEAQPYEVDWLPLQGPLPSEAPSLEELQKELRPLAEAKMPAFAKVKYGDRTYECLVGEHTYAKQDKTVNVYPVLNVQQEMVVPFDDCSFYHRHQQTSSR</sequence>
<proteinExistence type="predicted"/>
<evidence type="ECO:0000256" key="1">
    <source>
        <dbReference type="SAM" id="MobiDB-lite"/>
    </source>
</evidence>
<name>A0AA36N1H5_9DINO</name>
<evidence type="ECO:0000313" key="2">
    <source>
        <dbReference type="EMBL" id="CAJ1394910.1"/>
    </source>
</evidence>
<comment type="caution">
    <text evidence="2">The sequence shown here is derived from an EMBL/GenBank/DDBJ whole genome shotgun (WGS) entry which is preliminary data.</text>
</comment>
<dbReference type="AlphaFoldDB" id="A0AA36N1H5"/>
<feature type="region of interest" description="Disordered" evidence="1">
    <location>
        <begin position="1"/>
        <end position="23"/>
    </location>
</feature>
<gene>
    <name evidence="2" type="ORF">EVOR1521_LOCUS19467</name>
</gene>
<feature type="compositionally biased region" description="Basic and acidic residues" evidence="1">
    <location>
        <begin position="7"/>
        <end position="23"/>
    </location>
</feature>
<reference evidence="2" key="1">
    <citation type="submission" date="2023-08" db="EMBL/GenBank/DDBJ databases">
        <authorList>
            <person name="Chen Y."/>
            <person name="Shah S."/>
            <person name="Dougan E. K."/>
            <person name="Thang M."/>
            <person name="Chan C."/>
        </authorList>
    </citation>
    <scope>NUCLEOTIDE SEQUENCE</scope>
</reference>
<protein>
    <submittedName>
        <fullName evidence="2">Uncharacterized protein</fullName>
    </submittedName>
</protein>
<dbReference type="Proteomes" id="UP001178507">
    <property type="component" value="Unassembled WGS sequence"/>
</dbReference>
<organism evidence="2 3">
    <name type="scientific">Effrenium voratum</name>
    <dbReference type="NCBI Taxonomy" id="2562239"/>
    <lineage>
        <taxon>Eukaryota</taxon>
        <taxon>Sar</taxon>
        <taxon>Alveolata</taxon>
        <taxon>Dinophyceae</taxon>
        <taxon>Suessiales</taxon>
        <taxon>Symbiodiniaceae</taxon>
        <taxon>Effrenium</taxon>
    </lineage>
</organism>
<accession>A0AA36N1H5</accession>
<keyword evidence="3" id="KW-1185">Reference proteome</keyword>
<evidence type="ECO:0000313" key="3">
    <source>
        <dbReference type="Proteomes" id="UP001178507"/>
    </source>
</evidence>